<feature type="active site" description="Proton acceptor" evidence="13">
    <location>
        <position position="108"/>
    </location>
</feature>
<feature type="active site" description="Acyl-ester intermediate" evidence="13">
    <location>
        <position position="105"/>
    </location>
</feature>
<keyword evidence="10" id="KW-0573">Peptidoglycan synthesis</keyword>
<dbReference type="Gene3D" id="3.40.710.10">
    <property type="entry name" value="DD-peptidase/beta-lactamase superfamily"/>
    <property type="match status" value="1"/>
</dbReference>
<dbReference type="Gene3D" id="2.60.410.10">
    <property type="entry name" value="D-Ala-D-Ala carboxypeptidase, C-terminal domain"/>
    <property type="match status" value="1"/>
</dbReference>
<feature type="binding site" evidence="14">
    <location>
        <position position="267"/>
    </location>
    <ligand>
        <name>substrate</name>
    </ligand>
</feature>
<keyword evidence="9" id="KW-0133">Cell shape</keyword>
<dbReference type="SUPFAM" id="SSF69189">
    <property type="entry name" value="Penicillin-binding protein associated domain"/>
    <property type="match status" value="1"/>
</dbReference>
<comment type="function">
    <text evidence="1">Removes C-terminal D-alanyl residues from sugar-peptide cell wall precursors.</text>
</comment>
<dbReference type="GO" id="GO:0008360">
    <property type="term" value="P:regulation of cell shape"/>
    <property type="evidence" value="ECO:0007669"/>
    <property type="project" value="UniProtKB-KW"/>
</dbReference>
<keyword evidence="5 18" id="KW-0121">Carboxypeptidase</keyword>
<dbReference type="EC" id="3.4.16.4" evidence="4"/>
<evidence type="ECO:0000256" key="4">
    <source>
        <dbReference type="ARBA" id="ARBA00012448"/>
    </source>
</evidence>
<dbReference type="InterPro" id="IPR015956">
    <property type="entry name" value="Peniciliin-bd_prot_C_sf"/>
</dbReference>
<dbReference type="Proteomes" id="UP000282741">
    <property type="component" value="Chromosome"/>
</dbReference>
<dbReference type="InterPro" id="IPR012338">
    <property type="entry name" value="Beta-lactam/transpept-like"/>
</dbReference>
<dbReference type="GO" id="GO:0009002">
    <property type="term" value="F:serine-type D-Ala-D-Ala carboxypeptidase activity"/>
    <property type="evidence" value="ECO:0007669"/>
    <property type="project" value="UniProtKB-EC"/>
</dbReference>
<evidence type="ECO:0000256" key="13">
    <source>
        <dbReference type="PIRSR" id="PIRSR618044-1"/>
    </source>
</evidence>
<dbReference type="KEGG" id="bhz:ACR54_00157"/>
<sequence length="423" mass="45439">MKTLSQSALAPTVFSRRVISSAVLAVMLAAALPAAAQQQAPAAVSPATSVATPATAAPAGTVVPVGELASVPAPTVAARAWITVDVNSGQVLAASNPDQKVEPASLTKIMTAYVVFNALDEKRLTLEQQVPVSEHAWRTGGSRMFIEPRKPVTADELIQGMIVQSGNDASVALAEAVGGSESAFAALMNEQAARLGMKGTHFMNATGLPDPQHITTVRDLATLATHLVADHPEYYHYYKQKSYTYNKITQPNRNRLLWADPSVDGMKTGHTDSAGYCLVSTALRGDRRVLTVLVGADSESTRAEESLKLLNWSFQNFDTVKLYDKSQPGLEARVWEGKAENVKLGPPNPIWLAVPRGKGGEIKPVAQRTDPLVAPLAKGQQVGTLQLTLDGKVLRVEPLVVQEDVERAGFFGRMADTVRRWFQ</sequence>
<evidence type="ECO:0000313" key="19">
    <source>
        <dbReference type="Proteomes" id="UP000282741"/>
    </source>
</evidence>
<dbReference type="PANTHER" id="PTHR21581">
    <property type="entry name" value="D-ALANYL-D-ALANINE CARBOXYPEPTIDASE"/>
    <property type="match status" value="1"/>
</dbReference>
<evidence type="ECO:0000256" key="12">
    <source>
        <dbReference type="ARBA" id="ARBA00034000"/>
    </source>
</evidence>
<dbReference type="PRINTS" id="PR00725">
    <property type="entry name" value="DADACBPTASE1"/>
</dbReference>
<evidence type="ECO:0000256" key="6">
    <source>
        <dbReference type="ARBA" id="ARBA00022670"/>
    </source>
</evidence>
<dbReference type="AlphaFoldDB" id="A0AAN1VFK8"/>
<gene>
    <name evidence="18" type="ORF">CS347_07240</name>
</gene>
<dbReference type="InterPro" id="IPR037167">
    <property type="entry name" value="Peptidase_S11_C_sf"/>
</dbReference>
<dbReference type="InterPro" id="IPR018044">
    <property type="entry name" value="Peptidase_S11"/>
</dbReference>
<evidence type="ECO:0000256" key="10">
    <source>
        <dbReference type="ARBA" id="ARBA00022984"/>
    </source>
</evidence>
<dbReference type="InterPro" id="IPR012907">
    <property type="entry name" value="Peptidase_S11_C"/>
</dbReference>
<keyword evidence="8" id="KW-0378">Hydrolase</keyword>
<comment type="catalytic activity">
    <reaction evidence="12">
        <text>Preferential cleavage: (Ac)2-L-Lys-D-Ala-|-D-Ala. Also transpeptidation of peptidyl-alanyl moieties that are N-acyl substituents of D-alanine.</text>
        <dbReference type="EC" id="3.4.16.4"/>
    </reaction>
</comment>
<dbReference type="Pfam" id="PF07943">
    <property type="entry name" value="PBP5_C"/>
    <property type="match status" value="1"/>
</dbReference>
<feature type="domain" description="Peptidase S11 D-Ala-D-Ala carboxypeptidase A C-terminal" evidence="17">
    <location>
        <begin position="317"/>
        <end position="407"/>
    </location>
</feature>
<evidence type="ECO:0000256" key="1">
    <source>
        <dbReference type="ARBA" id="ARBA00003217"/>
    </source>
</evidence>
<feature type="signal peptide" evidence="16">
    <location>
        <begin position="1"/>
        <end position="36"/>
    </location>
</feature>
<comment type="pathway">
    <text evidence="2">Cell wall biogenesis; peptidoglycan biosynthesis.</text>
</comment>
<evidence type="ECO:0000256" key="14">
    <source>
        <dbReference type="PIRSR" id="PIRSR618044-2"/>
    </source>
</evidence>
<dbReference type="InterPro" id="IPR001967">
    <property type="entry name" value="Peptidase_S11_N"/>
</dbReference>
<evidence type="ECO:0000256" key="9">
    <source>
        <dbReference type="ARBA" id="ARBA00022960"/>
    </source>
</evidence>
<name>A0AAN1VFK8_9BORD</name>
<evidence type="ECO:0000256" key="8">
    <source>
        <dbReference type="ARBA" id="ARBA00022801"/>
    </source>
</evidence>
<dbReference type="GO" id="GO:0006508">
    <property type="term" value="P:proteolysis"/>
    <property type="evidence" value="ECO:0007669"/>
    <property type="project" value="UniProtKB-KW"/>
</dbReference>
<evidence type="ECO:0000256" key="3">
    <source>
        <dbReference type="ARBA" id="ARBA00007164"/>
    </source>
</evidence>
<comment type="similarity">
    <text evidence="3 15">Belongs to the peptidase S11 family.</text>
</comment>
<reference evidence="19" key="1">
    <citation type="submission" date="2017-10" db="EMBL/GenBank/DDBJ databases">
        <title>Whole genome sequencing of various Bordetella species.</title>
        <authorList>
            <person name="Weigand M.R."/>
            <person name="Loparev V."/>
            <person name="Peng Y."/>
            <person name="Bowden K.E."/>
            <person name="Tondella M.L."/>
            <person name="Williams M.M."/>
        </authorList>
    </citation>
    <scope>NUCLEOTIDE SEQUENCE [LARGE SCALE GENOMIC DNA]</scope>
    <source>
        <strain evidence="19">H720</strain>
    </source>
</reference>
<dbReference type="SMART" id="SM00936">
    <property type="entry name" value="PBP5_C"/>
    <property type="match status" value="1"/>
</dbReference>
<dbReference type="GeneID" id="92996234"/>
<dbReference type="SUPFAM" id="SSF56601">
    <property type="entry name" value="beta-lactamase/transpeptidase-like"/>
    <property type="match status" value="1"/>
</dbReference>
<protein>
    <recommendedName>
        <fullName evidence="4">serine-type D-Ala-D-Ala carboxypeptidase</fullName>
        <ecNumber evidence="4">3.4.16.4</ecNumber>
    </recommendedName>
</protein>
<accession>A0AAN1VFK8</accession>
<dbReference type="GO" id="GO:0009252">
    <property type="term" value="P:peptidoglycan biosynthetic process"/>
    <property type="evidence" value="ECO:0007669"/>
    <property type="project" value="UniProtKB-KW"/>
</dbReference>
<dbReference type="EMBL" id="CP024172">
    <property type="protein sequence ID" value="AZW16572.1"/>
    <property type="molecule type" value="Genomic_DNA"/>
</dbReference>
<dbReference type="GO" id="GO:0071555">
    <property type="term" value="P:cell wall organization"/>
    <property type="evidence" value="ECO:0007669"/>
    <property type="project" value="UniProtKB-KW"/>
</dbReference>
<keyword evidence="11" id="KW-0961">Cell wall biogenesis/degradation</keyword>
<feature type="active site" evidence="13">
    <location>
        <position position="165"/>
    </location>
</feature>
<dbReference type="RefSeq" id="WP_029579875.1">
    <property type="nucleotide sequence ID" value="NZ_CP012076.1"/>
</dbReference>
<evidence type="ECO:0000256" key="15">
    <source>
        <dbReference type="RuleBase" id="RU004016"/>
    </source>
</evidence>
<dbReference type="PANTHER" id="PTHR21581:SF6">
    <property type="entry name" value="TRAFFICKING PROTEIN PARTICLE COMPLEX SUBUNIT 12"/>
    <property type="match status" value="1"/>
</dbReference>
<keyword evidence="7 16" id="KW-0732">Signal</keyword>
<evidence type="ECO:0000256" key="5">
    <source>
        <dbReference type="ARBA" id="ARBA00022645"/>
    </source>
</evidence>
<evidence type="ECO:0000256" key="2">
    <source>
        <dbReference type="ARBA" id="ARBA00004752"/>
    </source>
</evidence>
<evidence type="ECO:0000313" key="18">
    <source>
        <dbReference type="EMBL" id="AZW16572.1"/>
    </source>
</evidence>
<evidence type="ECO:0000256" key="16">
    <source>
        <dbReference type="SAM" id="SignalP"/>
    </source>
</evidence>
<proteinExistence type="inferred from homology"/>
<keyword evidence="6" id="KW-0645">Protease</keyword>
<feature type="chain" id="PRO_5042905553" description="serine-type D-Ala-D-Ala carboxypeptidase" evidence="16">
    <location>
        <begin position="37"/>
        <end position="423"/>
    </location>
</feature>
<evidence type="ECO:0000256" key="11">
    <source>
        <dbReference type="ARBA" id="ARBA00023316"/>
    </source>
</evidence>
<organism evidence="18 19">
    <name type="scientific">Bordetella hinzii</name>
    <dbReference type="NCBI Taxonomy" id="103855"/>
    <lineage>
        <taxon>Bacteria</taxon>
        <taxon>Pseudomonadati</taxon>
        <taxon>Pseudomonadota</taxon>
        <taxon>Betaproteobacteria</taxon>
        <taxon>Burkholderiales</taxon>
        <taxon>Alcaligenaceae</taxon>
        <taxon>Bordetella</taxon>
    </lineage>
</organism>
<evidence type="ECO:0000259" key="17">
    <source>
        <dbReference type="SMART" id="SM00936"/>
    </source>
</evidence>
<evidence type="ECO:0000256" key="7">
    <source>
        <dbReference type="ARBA" id="ARBA00022729"/>
    </source>
</evidence>
<dbReference type="Pfam" id="PF00768">
    <property type="entry name" value="Peptidase_S11"/>
    <property type="match status" value="1"/>
</dbReference>